<sequence length="162" mass="17470">MFRKKALQVAPEPEGSSCHLPQERSGPSVPAGGEGAPGQARKWKCPAFWQRKPTPGAGAEAGEAPARLKWSWPRMWLDRQDPAQEGSQAGSLWGLLCGKHWPQETSPDSQQEASPCLVTEDLPAFPGQEVEDSCPSTSSSARSPWDSSSAWISGRSEVDGRC</sequence>
<evidence type="ECO:0000313" key="3">
    <source>
        <dbReference type="Proteomes" id="UP000765507"/>
    </source>
</evidence>
<name>A0A8T1RW07_CHESE</name>
<reference evidence="2 3" key="1">
    <citation type="journal article" date="2020" name="G3 (Bethesda)">
        <title>Draft Genome of the Common Snapping Turtle, Chelydra serpentina, a Model for Phenotypic Plasticity in Reptiles.</title>
        <authorList>
            <person name="Das D."/>
            <person name="Singh S.K."/>
            <person name="Bierstedt J."/>
            <person name="Erickson A."/>
            <person name="Galli G.L.J."/>
            <person name="Crossley D.A. 2nd"/>
            <person name="Rhen T."/>
        </authorList>
    </citation>
    <scope>NUCLEOTIDE SEQUENCE [LARGE SCALE GENOMIC DNA]</scope>
    <source>
        <strain evidence="2">KW</strain>
    </source>
</reference>
<gene>
    <name evidence="2" type="ORF">G0U57_013839</name>
</gene>
<organism evidence="2 3">
    <name type="scientific">Chelydra serpentina</name>
    <name type="common">Snapping turtle</name>
    <name type="synonym">Testudo serpentina</name>
    <dbReference type="NCBI Taxonomy" id="8475"/>
    <lineage>
        <taxon>Eukaryota</taxon>
        <taxon>Metazoa</taxon>
        <taxon>Chordata</taxon>
        <taxon>Craniata</taxon>
        <taxon>Vertebrata</taxon>
        <taxon>Euteleostomi</taxon>
        <taxon>Archelosauria</taxon>
        <taxon>Testudinata</taxon>
        <taxon>Testudines</taxon>
        <taxon>Cryptodira</taxon>
        <taxon>Durocryptodira</taxon>
        <taxon>Americhelydia</taxon>
        <taxon>Chelydroidea</taxon>
        <taxon>Chelydridae</taxon>
        <taxon>Chelydra</taxon>
    </lineage>
</organism>
<feature type="region of interest" description="Disordered" evidence="1">
    <location>
        <begin position="100"/>
        <end position="162"/>
    </location>
</feature>
<feature type="region of interest" description="Disordered" evidence="1">
    <location>
        <begin position="1"/>
        <end position="43"/>
    </location>
</feature>
<dbReference type="OrthoDB" id="10419470at2759"/>
<evidence type="ECO:0000313" key="2">
    <source>
        <dbReference type="EMBL" id="KAG6920781.1"/>
    </source>
</evidence>
<dbReference type="EMBL" id="JAHGAV010003976">
    <property type="protein sequence ID" value="KAG6920781.1"/>
    <property type="molecule type" value="Genomic_DNA"/>
</dbReference>
<feature type="compositionally biased region" description="Polar residues" evidence="1">
    <location>
        <begin position="103"/>
        <end position="113"/>
    </location>
</feature>
<proteinExistence type="predicted"/>
<keyword evidence="3" id="KW-1185">Reference proteome</keyword>
<dbReference type="AlphaFoldDB" id="A0A8T1RW07"/>
<protein>
    <submittedName>
        <fullName evidence="2">Uncharacterized protein</fullName>
    </submittedName>
</protein>
<dbReference type="Proteomes" id="UP000765507">
    <property type="component" value="Unassembled WGS sequence"/>
</dbReference>
<feature type="compositionally biased region" description="Low complexity" evidence="1">
    <location>
        <begin position="133"/>
        <end position="151"/>
    </location>
</feature>
<comment type="caution">
    <text evidence="2">The sequence shown here is derived from an EMBL/GenBank/DDBJ whole genome shotgun (WGS) entry which is preliminary data.</text>
</comment>
<evidence type="ECO:0000256" key="1">
    <source>
        <dbReference type="SAM" id="MobiDB-lite"/>
    </source>
</evidence>
<accession>A0A8T1RW07</accession>